<comment type="caution">
    <text evidence="1">The sequence shown here is derived from an EMBL/GenBank/DDBJ whole genome shotgun (WGS) entry which is preliminary data.</text>
</comment>
<proteinExistence type="predicted"/>
<reference evidence="1" key="1">
    <citation type="journal article" date="2014" name="Front. Microbiol.">
        <title>High frequency of phylogenetically diverse reductive dehalogenase-homologous genes in deep subseafloor sedimentary metagenomes.</title>
        <authorList>
            <person name="Kawai M."/>
            <person name="Futagami T."/>
            <person name="Toyoda A."/>
            <person name="Takaki Y."/>
            <person name="Nishi S."/>
            <person name="Hori S."/>
            <person name="Arai W."/>
            <person name="Tsubouchi T."/>
            <person name="Morono Y."/>
            <person name="Uchiyama I."/>
            <person name="Ito T."/>
            <person name="Fujiyama A."/>
            <person name="Inagaki F."/>
            <person name="Takami H."/>
        </authorList>
    </citation>
    <scope>NUCLEOTIDE SEQUENCE</scope>
    <source>
        <strain evidence="1">Expedition CK06-06</strain>
    </source>
</reference>
<gene>
    <name evidence="1" type="ORF">S06H3_54745</name>
</gene>
<name>X1PBK9_9ZZZZ</name>
<dbReference type="AlphaFoldDB" id="X1PBK9"/>
<evidence type="ECO:0000313" key="1">
    <source>
        <dbReference type="EMBL" id="GAI53233.1"/>
    </source>
</evidence>
<organism evidence="1">
    <name type="scientific">marine sediment metagenome</name>
    <dbReference type="NCBI Taxonomy" id="412755"/>
    <lineage>
        <taxon>unclassified sequences</taxon>
        <taxon>metagenomes</taxon>
        <taxon>ecological metagenomes</taxon>
    </lineage>
</organism>
<accession>X1PBK9</accession>
<sequence length="156" mass="18762">MEGACQTDIREHYKTALFRAHAEDAVAREIERRIKRGLPRMTDEEEESFRLRTLERIPYKFTSIRSHSFARYFGMLTRLGWVEPTGYEETSAFQEQYPEAEPRRYFRLTDRGRAASDIDWFNPQRTLYGYSFEETRQKNNESKQRVKERLQGYART</sequence>
<protein>
    <submittedName>
        <fullName evidence="1">Uncharacterized protein</fullName>
    </submittedName>
</protein>
<dbReference type="EMBL" id="BARV01035048">
    <property type="protein sequence ID" value="GAI53233.1"/>
    <property type="molecule type" value="Genomic_DNA"/>
</dbReference>